<evidence type="ECO:0000313" key="1">
    <source>
        <dbReference type="EMBL" id="WVT02275.1"/>
    </source>
</evidence>
<organism evidence="1 2">
    <name type="scientific">Sinorhizobium chiapasense</name>
    <dbReference type="NCBI Taxonomy" id="501572"/>
    <lineage>
        <taxon>Bacteria</taxon>
        <taxon>Pseudomonadati</taxon>
        <taxon>Pseudomonadota</taxon>
        <taxon>Alphaproteobacteria</taxon>
        <taxon>Hyphomicrobiales</taxon>
        <taxon>Rhizobiaceae</taxon>
        <taxon>Sinorhizobium/Ensifer group</taxon>
        <taxon>Sinorhizobium</taxon>
    </lineage>
</organism>
<evidence type="ECO:0000313" key="2">
    <source>
        <dbReference type="Proteomes" id="UP001432360"/>
    </source>
</evidence>
<accession>A0ABZ2B7Z6</accession>
<dbReference type="Proteomes" id="UP001432360">
    <property type="component" value="Chromosome"/>
</dbReference>
<sequence>MSVSDGGRSLMVGPSRMGGTLHLLIRILGQNIPDNENRQPLASADLWIDVGGEVATGTIARLISRAKVAVAL</sequence>
<dbReference type="EMBL" id="CP133148">
    <property type="protein sequence ID" value="WVT02275.1"/>
    <property type="molecule type" value="Genomic_DNA"/>
</dbReference>
<keyword evidence="2" id="KW-1185">Reference proteome</keyword>
<gene>
    <name evidence="1" type="ORF">RB548_12120</name>
</gene>
<name>A0ABZ2B7Z6_9HYPH</name>
<dbReference type="RefSeq" id="WP_331371557.1">
    <property type="nucleotide sequence ID" value="NZ_CP133148.1"/>
</dbReference>
<reference evidence="1" key="1">
    <citation type="submission" date="2023-08" db="EMBL/GenBank/DDBJ databases">
        <title>Complete genome sequence of Sinorhizobium chiapanecum ITTG S70 isolated from Acaciella angustissima nodules in Chiapas-Mexico.</title>
        <authorList>
            <person name="Rincon-Rosales R."/>
            <person name="Rogel M.A."/>
            <person name="Rincon-Medina C.I."/>
            <person name="Guerrero G."/>
            <person name="Manzano-Gomez L.A."/>
            <person name="Lopez-Lopez A."/>
            <person name="Rincon Molina F.A."/>
            <person name="Martinez-Romero E."/>
        </authorList>
    </citation>
    <scope>NUCLEOTIDE SEQUENCE</scope>
    <source>
        <strain evidence="1">ITTG S70</strain>
    </source>
</reference>
<proteinExistence type="predicted"/>
<protein>
    <submittedName>
        <fullName evidence="1">Uncharacterized protein</fullName>
    </submittedName>
</protein>